<evidence type="ECO:0000313" key="3">
    <source>
        <dbReference type="Proteomes" id="UP001488838"/>
    </source>
</evidence>
<sequence length="79" mass="8323">GTRTTPGQSAPRKEGPPLTRFQIHPPVSALRHEGKHPSGQGMPGPLKEAKTRTVEAVLSGVQPTPQFHGQGRPAGRCLG</sequence>
<proteinExistence type="predicted"/>
<dbReference type="EMBL" id="JBBHLL010000489">
    <property type="protein sequence ID" value="KAK7801785.1"/>
    <property type="molecule type" value="Genomic_DNA"/>
</dbReference>
<name>A0AAW0HJT5_MYOGA</name>
<organism evidence="2 3">
    <name type="scientific">Myodes glareolus</name>
    <name type="common">Bank vole</name>
    <name type="synonym">Clethrionomys glareolus</name>
    <dbReference type="NCBI Taxonomy" id="447135"/>
    <lineage>
        <taxon>Eukaryota</taxon>
        <taxon>Metazoa</taxon>
        <taxon>Chordata</taxon>
        <taxon>Craniata</taxon>
        <taxon>Vertebrata</taxon>
        <taxon>Euteleostomi</taxon>
        <taxon>Mammalia</taxon>
        <taxon>Eutheria</taxon>
        <taxon>Euarchontoglires</taxon>
        <taxon>Glires</taxon>
        <taxon>Rodentia</taxon>
        <taxon>Myomorpha</taxon>
        <taxon>Muroidea</taxon>
        <taxon>Cricetidae</taxon>
        <taxon>Arvicolinae</taxon>
        <taxon>Myodes</taxon>
    </lineage>
</organism>
<dbReference type="Proteomes" id="UP001488838">
    <property type="component" value="Unassembled WGS sequence"/>
</dbReference>
<evidence type="ECO:0000256" key="1">
    <source>
        <dbReference type="SAM" id="MobiDB-lite"/>
    </source>
</evidence>
<evidence type="ECO:0000313" key="2">
    <source>
        <dbReference type="EMBL" id="KAK7801785.1"/>
    </source>
</evidence>
<gene>
    <name evidence="2" type="ORF">U0070_027506</name>
</gene>
<protein>
    <submittedName>
        <fullName evidence="2">Uncharacterized protein</fullName>
    </submittedName>
</protein>
<reference evidence="2 3" key="1">
    <citation type="journal article" date="2023" name="bioRxiv">
        <title>Conserved and derived expression patterns and positive selection on dental genes reveal complex evolutionary context of ever-growing rodent molars.</title>
        <authorList>
            <person name="Calamari Z.T."/>
            <person name="Song A."/>
            <person name="Cohen E."/>
            <person name="Akter M."/>
            <person name="Roy R.D."/>
            <person name="Hallikas O."/>
            <person name="Christensen M.M."/>
            <person name="Li P."/>
            <person name="Marangoni P."/>
            <person name="Jernvall J."/>
            <person name="Klein O.D."/>
        </authorList>
    </citation>
    <scope>NUCLEOTIDE SEQUENCE [LARGE SCALE GENOMIC DNA]</scope>
    <source>
        <strain evidence="2">V071</strain>
    </source>
</reference>
<accession>A0AAW0HJT5</accession>
<feature type="region of interest" description="Disordered" evidence="1">
    <location>
        <begin position="1"/>
        <end position="52"/>
    </location>
</feature>
<comment type="caution">
    <text evidence="2">The sequence shown here is derived from an EMBL/GenBank/DDBJ whole genome shotgun (WGS) entry which is preliminary data.</text>
</comment>
<feature type="non-terminal residue" evidence="2">
    <location>
        <position position="1"/>
    </location>
</feature>
<keyword evidence="3" id="KW-1185">Reference proteome</keyword>
<dbReference type="AlphaFoldDB" id="A0AAW0HJT5"/>